<dbReference type="RefSeq" id="WP_106538525.1">
    <property type="nucleotide sequence ID" value="NZ_ML142899.1"/>
</dbReference>
<feature type="region of interest" description="Disordered" evidence="1">
    <location>
        <begin position="741"/>
        <end position="780"/>
    </location>
</feature>
<feature type="domain" description="Aldehyde oxidase/xanthine dehydrogenase a/b hammerhead" evidence="2">
    <location>
        <begin position="33"/>
        <end position="138"/>
    </location>
</feature>
<dbReference type="PANTHER" id="PTHR11908:SF157">
    <property type="entry name" value="XANTHINE DEHYDROGENASE SUBUNIT D-RELATED"/>
    <property type="match status" value="1"/>
</dbReference>
<reference evidence="3 4" key="1">
    <citation type="submission" date="2018-03" db="EMBL/GenBank/DDBJ databases">
        <title>Genomic Encyclopedia of Archaeal and Bacterial Type Strains, Phase II (KMG-II): from individual species to whole genera.</title>
        <authorList>
            <person name="Goeker M."/>
        </authorList>
    </citation>
    <scope>NUCLEOTIDE SEQUENCE [LARGE SCALE GENOMIC DNA]</scope>
    <source>
        <strain evidence="3 4">DSM 45211</strain>
    </source>
</reference>
<sequence length="780" mass="80996">MTRETTQGTSRAPAHTGVVGRSLPADDAAAIVAGDLEYVTDRRVDGMLHGAVHRSAHPHARIVSVDTARAASEPGVVAVLTAGDVPCNQLGTDSENGAVLAGDVVRQVGEAIALVAAADPETARRAADLIEVGYEPLPVVDGPDSPAPVTVHPRGNVAGTLTFESGDVATALSSSDLVVDVDTTTSAQEHVAIETPGGMAEWDLGKITVWCGSQNPGLHRKLVAHALRLNLDDVRLVSNPVGGAFGSRNDDPAPVYLALLAWHTTRPVHLHLSRRETIVAGPKRHPYRTRVRLGFDRAGTLRAIDSRAVADTGPYVTAGRNVLKTSAELSSGPYAAPNARFDGTVAYSNNANAGAFRGFGAPQVAFALETAVSEAAVELGLDPVQIRRANLTRPGDAHSLYGHTVSRSLRASQTLDAAAAHPWWRDRDAWAAGSAGPWRRGTGIAMAIKGVGMGSGKGDTARARLIVSATGTVNIWAGPNHTGQAIGTAYRQIAADTLGIDHDRIRVHVGDSELVPESGATAASRSMYAGGSAVHQVCGRLRAVLDEPGVDTGASFDDVAAHLVASGRAEYEAEFVLPDVDDIGRIPPEALADYAPHAVYGCSAQVVRLEVNTLTGEIRLHGVVCAVDAGVAVNPGATVGQAEGGVAQGVGFALFEEYRLDAGVPVTTSLENYLIPTAMDVPPIETVLVTGHENTGPFGAKGMSEVVVVPTAPAIAAAVGSATGFWPRHLPMTPERVRAGLSAMSGEGTSERSGRRSAAERARTRARPENMSAEPAEGAS</sequence>
<dbReference type="SUPFAM" id="SSF54665">
    <property type="entry name" value="CO dehydrogenase molybdoprotein N-domain-like"/>
    <property type="match status" value="1"/>
</dbReference>
<dbReference type="SMART" id="SM01008">
    <property type="entry name" value="Ald_Xan_dh_C"/>
    <property type="match status" value="1"/>
</dbReference>
<dbReference type="GO" id="GO:0005506">
    <property type="term" value="F:iron ion binding"/>
    <property type="evidence" value="ECO:0007669"/>
    <property type="project" value="InterPro"/>
</dbReference>
<feature type="region of interest" description="Disordered" evidence="1">
    <location>
        <begin position="1"/>
        <end position="20"/>
    </location>
</feature>
<evidence type="ECO:0000256" key="1">
    <source>
        <dbReference type="SAM" id="MobiDB-lite"/>
    </source>
</evidence>
<accession>A0A2P8DVT0</accession>
<evidence type="ECO:0000313" key="3">
    <source>
        <dbReference type="EMBL" id="PSL01277.1"/>
    </source>
</evidence>
<dbReference type="Gene3D" id="3.30.365.10">
    <property type="entry name" value="Aldehyde oxidase/xanthine dehydrogenase, molybdopterin binding domain"/>
    <property type="match status" value="4"/>
</dbReference>
<name>A0A2P8DVT0_9ACTN</name>
<gene>
    <name evidence="3" type="ORF">CLV30_1147</name>
</gene>
<dbReference type="Pfam" id="PF20256">
    <property type="entry name" value="MoCoBD_2"/>
    <property type="match status" value="1"/>
</dbReference>
<dbReference type="InterPro" id="IPR000674">
    <property type="entry name" value="Ald_Oxase/Xan_DH_a/b"/>
</dbReference>
<dbReference type="Pfam" id="PF02738">
    <property type="entry name" value="MoCoBD_1"/>
    <property type="match status" value="1"/>
</dbReference>
<keyword evidence="4" id="KW-1185">Reference proteome</keyword>
<feature type="compositionally biased region" description="Polar residues" evidence="1">
    <location>
        <begin position="1"/>
        <end position="10"/>
    </location>
</feature>
<dbReference type="InterPro" id="IPR036856">
    <property type="entry name" value="Ald_Oxase/Xan_DH_a/b_sf"/>
</dbReference>
<dbReference type="InterPro" id="IPR016208">
    <property type="entry name" value="Ald_Oxase/xanthine_DH-like"/>
</dbReference>
<dbReference type="Pfam" id="PF01315">
    <property type="entry name" value="Ald_Xan_dh_C"/>
    <property type="match status" value="1"/>
</dbReference>
<dbReference type="GO" id="GO:0016491">
    <property type="term" value="F:oxidoreductase activity"/>
    <property type="evidence" value="ECO:0007669"/>
    <property type="project" value="InterPro"/>
</dbReference>
<dbReference type="SUPFAM" id="SSF56003">
    <property type="entry name" value="Molybdenum cofactor-binding domain"/>
    <property type="match status" value="1"/>
</dbReference>
<organism evidence="3 4">
    <name type="scientific">Haloactinopolyspora alba</name>
    <dbReference type="NCBI Taxonomy" id="648780"/>
    <lineage>
        <taxon>Bacteria</taxon>
        <taxon>Bacillati</taxon>
        <taxon>Actinomycetota</taxon>
        <taxon>Actinomycetes</taxon>
        <taxon>Jiangellales</taxon>
        <taxon>Jiangellaceae</taxon>
        <taxon>Haloactinopolyspora</taxon>
    </lineage>
</organism>
<dbReference type="Gene3D" id="3.90.1170.50">
    <property type="entry name" value="Aldehyde oxidase/xanthine dehydrogenase, a/b hammerhead"/>
    <property type="match status" value="1"/>
</dbReference>
<dbReference type="OrthoDB" id="135295at2"/>
<evidence type="ECO:0000313" key="4">
    <source>
        <dbReference type="Proteomes" id="UP000243528"/>
    </source>
</evidence>
<evidence type="ECO:0000259" key="2">
    <source>
        <dbReference type="SMART" id="SM01008"/>
    </source>
</evidence>
<feature type="compositionally biased region" description="Basic and acidic residues" evidence="1">
    <location>
        <begin position="749"/>
        <end position="768"/>
    </location>
</feature>
<protein>
    <submittedName>
        <fullName evidence="3">CO/xanthine dehydrogenase Mo-binding subunit</fullName>
    </submittedName>
</protein>
<dbReference type="InterPro" id="IPR046867">
    <property type="entry name" value="AldOxase/xan_DH_MoCoBD2"/>
</dbReference>
<dbReference type="EMBL" id="PYGE01000014">
    <property type="protein sequence ID" value="PSL01277.1"/>
    <property type="molecule type" value="Genomic_DNA"/>
</dbReference>
<comment type="caution">
    <text evidence="3">The sequence shown here is derived from an EMBL/GenBank/DDBJ whole genome shotgun (WGS) entry which is preliminary data.</text>
</comment>
<proteinExistence type="predicted"/>
<dbReference type="PANTHER" id="PTHR11908">
    <property type="entry name" value="XANTHINE DEHYDROGENASE"/>
    <property type="match status" value="1"/>
</dbReference>
<dbReference type="Proteomes" id="UP000243528">
    <property type="component" value="Unassembled WGS sequence"/>
</dbReference>
<dbReference type="InterPro" id="IPR008274">
    <property type="entry name" value="AldOxase/xan_DH_MoCoBD1"/>
</dbReference>
<dbReference type="AlphaFoldDB" id="A0A2P8DVT0"/>
<dbReference type="InterPro" id="IPR037165">
    <property type="entry name" value="AldOxase/xan_DH_Mopterin-bd_sf"/>
</dbReference>